<dbReference type="Proteomes" id="UP001597393">
    <property type="component" value="Unassembled WGS sequence"/>
</dbReference>
<evidence type="ECO:0000256" key="1">
    <source>
        <dbReference type="SAM" id="SignalP"/>
    </source>
</evidence>
<proteinExistence type="predicted"/>
<gene>
    <name evidence="2" type="ORF">ACFSQ3_09180</name>
</gene>
<name>A0ABW5NJK4_9SPHI</name>
<evidence type="ECO:0000313" key="3">
    <source>
        <dbReference type="Proteomes" id="UP001597393"/>
    </source>
</evidence>
<feature type="signal peptide" evidence="1">
    <location>
        <begin position="1"/>
        <end position="18"/>
    </location>
</feature>
<feature type="chain" id="PRO_5045812234" description="DUF1311 domain-containing protein" evidence="1">
    <location>
        <begin position="19"/>
        <end position="150"/>
    </location>
</feature>
<evidence type="ECO:0000313" key="2">
    <source>
        <dbReference type="EMBL" id="MFD2599125.1"/>
    </source>
</evidence>
<comment type="caution">
    <text evidence="2">The sequence shown here is derived from an EMBL/GenBank/DDBJ whole genome shotgun (WGS) entry which is preliminary data.</text>
</comment>
<keyword evidence="1" id="KW-0732">Signal</keyword>
<sequence>MIKSILFFLFALPVLVFATNVDQVRNQFSQAVSDSEICGQLIKSLEVKKSISSVERAYLGALQTIWAKHTGNPIQKWKTFQRGKENLEKAVAASTNDVEVRLLRHSVQVNCPKFLGYNDHLANDKAFISARRSEVTHPELKKMLNAVLDK</sequence>
<organism evidence="2 3">
    <name type="scientific">Sphingobacterium corticis</name>
    <dbReference type="NCBI Taxonomy" id="1812823"/>
    <lineage>
        <taxon>Bacteria</taxon>
        <taxon>Pseudomonadati</taxon>
        <taxon>Bacteroidota</taxon>
        <taxon>Sphingobacteriia</taxon>
        <taxon>Sphingobacteriales</taxon>
        <taxon>Sphingobacteriaceae</taxon>
        <taxon>Sphingobacterium</taxon>
    </lineage>
</organism>
<reference evidence="3" key="1">
    <citation type="journal article" date="2019" name="Int. J. Syst. Evol. Microbiol.">
        <title>The Global Catalogue of Microorganisms (GCM) 10K type strain sequencing project: providing services to taxonomists for standard genome sequencing and annotation.</title>
        <authorList>
            <consortium name="The Broad Institute Genomics Platform"/>
            <consortium name="The Broad Institute Genome Sequencing Center for Infectious Disease"/>
            <person name="Wu L."/>
            <person name="Ma J."/>
        </authorList>
    </citation>
    <scope>NUCLEOTIDE SEQUENCE [LARGE SCALE GENOMIC DNA]</scope>
    <source>
        <strain evidence="3">KCTC 42248</strain>
    </source>
</reference>
<dbReference type="EMBL" id="JBHUMA010000006">
    <property type="protein sequence ID" value="MFD2599125.1"/>
    <property type="molecule type" value="Genomic_DNA"/>
</dbReference>
<accession>A0ABW5NJK4</accession>
<dbReference type="RefSeq" id="WP_380869251.1">
    <property type="nucleotide sequence ID" value="NZ_JBHUMA010000006.1"/>
</dbReference>
<evidence type="ECO:0008006" key="4">
    <source>
        <dbReference type="Google" id="ProtNLM"/>
    </source>
</evidence>
<keyword evidence="3" id="KW-1185">Reference proteome</keyword>
<protein>
    <recommendedName>
        <fullName evidence="4">DUF1311 domain-containing protein</fullName>
    </recommendedName>
</protein>